<dbReference type="EMBL" id="JASPKY010000151">
    <property type="protein sequence ID" value="KAK9730224.1"/>
    <property type="molecule type" value="Genomic_DNA"/>
</dbReference>
<proteinExistence type="inferred from homology"/>
<dbReference type="Proteomes" id="UP001458880">
    <property type="component" value="Unassembled WGS sequence"/>
</dbReference>
<evidence type="ECO:0000313" key="9">
    <source>
        <dbReference type="EMBL" id="KAK9730224.1"/>
    </source>
</evidence>
<sequence>MNAISKRNLPERQFILIKPNGVQRGHIGNTIKRLENRGLKLVGMKMSVATEAQIDKLYHHLKKKSFYREVVHYMTRGPSIAMVWEGPSAVLLTKKMKDSMVHLAKTTEDAHEEISLWFTEEELVNYKLATAHWIL</sequence>
<dbReference type="Gene3D" id="3.30.70.141">
    <property type="entry name" value="Nucleoside diphosphate kinase-like domain"/>
    <property type="match status" value="2"/>
</dbReference>
<dbReference type="PROSITE" id="PS51374">
    <property type="entry name" value="NDPK_LIKE"/>
    <property type="match status" value="1"/>
</dbReference>
<organism evidence="9 10">
    <name type="scientific">Popillia japonica</name>
    <name type="common">Japanese beetle</name>
    <dbReference type="NCBI Taxonomy" id="7064"/>
    <lineage>
        <taxon>Eukaryota</taxon>
        <taxon>Metazoa</taxon>
        <taxon>Ecdysozoa</taxon>
        <taxon>Arthropoda</taxon>
        <taxon>Hexapoda</taxon>
        <taxon>Insecta</taxon>
        <taxon>Pterygota</taxon>
        <taxon>Neoptera</taxon>
        <taxon>Endopterygota</taxon>
        <taxon>Coleoptera</taxon>
        <taxon>Polyphaga</taxon>
        <taxon>Scarabaeiformia</taxon>
        <taxon>Scarabaeidae</taxon>
        <taxon>Rutelinae</taxon>
        <taxon>Popillia</taxon>
    </lineage>
</organism>
<evidence type="ECO:0000256" key="2">
    <source>
        <dbReference type="ARBA" id="ARBA00008142"/>
    </source>
</evidence>
<comment type="caution">
    <text evidence="9">The sequence shown here is derived from an EMBL/GenBank/DDBJ whole genome shotgun (WGS) entry which is preliminary data.</text>
</comment>
<evidence type="ECO:0000256" key="5">
    <source>
        <dbReference type="ARBA" id="ARBA00022777"/>
    </source>
</evidence>
<dbReference type="SMART" id="SM00562">
    <property type="entry name" value="NDK"/>
    <property type="match status" value="1"/>
</dbReference>
<protein>
    <recommendedName>
        <fullName evidence="3">nucleoside-diphosphate kinase</fullName>
        <ecNumber evidence="3">2.7.4.6</ecNumber>
    </recommendedName>
</protein>
<dbReference type="EC" id="2.7.4.6" evidence="3"/>
<accession>A0AAW1L894</accession>
<dbReference type="PRINTS" id="PR01243">
    <property type="entry name" value="NUCDPKINASE"/>
</dbReference>
<dbReference type="GO" id="GO:0006228">
    <property type="term" value="P:UTP biosynthetic process"/>
    <property type="evidence" value="ECO:0007669"/>
    <property type="project" value="InterPro"/>
</dbReference>
<dbReference type="GO" id="GO:0006183">
    <property type="term" value="P:GTP biosynthetic process"/>
    <property type="evidence" value="ECO:0007669"/>
    <property type="project" value="InterPro"/>
</dbReference>
<dbReference type="InterPro" id="IPR034907">
    <property type="entry name" value="NDK-like_dom"/>
</dbReference>
<dbReference type="PANTHER" id="PTHR11349">
    <property type="entry name" value="NUCLEOSIDE DIPHOSPHATE KINASE"/>
    <property type="match status" value="1"/>
</dbReference>
<feature type="domain" description="Nucleoside diphosphate kinase-like" evidence="8">
    <location>
        <begin position="10"/>
        <end position="125"/>
    </location>
</feature>
<evidence type="ECO:0000256" key="4">
    <source>
        <dbReference type="ARBA" id="ARBA00022679"/>
    </source>
</evidence>
<dbReference type="InterPro" id="IPR036850">
    <property type="entry name" value="NDK-like_dom_sf"/>
</dbReference>
<comment type="cofactor">
    <cofactor evidence="1">
        <name>Mg(2+)</name>
        <dbReference type="ChEBI" id="CHEBI:18420"/>
    </cofactor>
</comment>
<keyword evidence="5 9" id="KW-0418">Kinase</keyword>
<evidence type="ECO:0000259" key="8">
    <source>
        <dbReference type="SMART" id="SM00562"/>
    </source>
</evidence>
<keyword evidence="10" id="KW-1185">Reference proteome</keyword>
<dbReference type="Pfam" id="PF00334">
    <property type="entry name" value="NDK"/>
    <property type="match status" value="1"/>
</dbReference>
<dbReference type="AlphaFoldDB" id="A0AAW1L894"/>
<evidence type="ECO:0000256" key="6">
    <source>
        <dbReference type="PROSITE-ProRule" id="PRU00706"/>
    </source>
</evidence>
<keyword evidence="4" id="KW-0808">Transferase</keyword>
<dbReference type="GO" id="GO:0006241">
    <property type="term" value="P:CTP biosynthetic process"/>
    <property type="evidence" value="ECO:0007669"/>
    <property type="project" value="InterPro"/>
</dbReference>
<reference evidence="9 10" key="1">
    <citation type="journal article" date="2024" name="BMC Genomics">
        <title>De novo assembly and annotation of Popillia japonica's genome with initial clues to its potential as an invasive pest.</title>
        <authorList>
            <person name="Cucini C."/>
            <person name="Boschi S."/>
            <person name="Funari R."/>
            <person name="Cardaioli E."/>
            <person name="Iannotti N."/>
            <person name="Marturano G."/>
            <person name="Paoli F."/>
            <person name="Bruttini M."/>
            <person name="Carapelli A."/>
            <person name="Frati F."/>
            <person name="Nardi F."/>
        </authorList>
    </citation>
    <scope>NUCLEOTIDE SEQUENCE [LARGE SCALE GENOMIC DNA]</scope>
    <source>
        <strain evidence="9">DMR45628</strain>
    </source>
</reference>
<gene>
    <name evidence="9" type="ORF">QE152_g15440</name>
</gene>
<comment type="caution">
    <text evidence="6">Lacks conserved residue(s) required for the propagation of feature annotation.</text>
</comment>
<dbReference type="SUPFAM" id="SSF54919">
    <property type="entry name" value="Nucleoside diphosphate kinase, NDK"/>
    <property type="match status" value="1"/>
</dbReference>
<dbReference type="InterPro" id="IPR001564">
    <property type="entry name" value="Nucleoside_diP_kinase"/>
</dbReference>
<dbReference type="GO" id="GO:0004550">
    <property type="term" value="F:nucleoside diphosphate kinase activity"/>
    <property type="evidence" value="ECO:0007669"/>
    <property type="project" value="UniProtKB-EC"/>
</dbReference>
<evidence type="ECO:0000313" key="10">
    <source>
        <dbReference type="Proteomes" id="UP001458880"/>
    </source>
</evidence>
<evidence type="ECO:0000256" key="1">
    <source>
        <dbReference type="ARBA" id="ARBA00001946"/>
    </source>
</evidence>
<evidence type="ECO:0000256" key="3">
    <source>
        <dbReference type="ARBA" id="ARBA00012966"/>
    </source>
</evidence>
<comment type="similarity">
    <text evidence="2 6 7">Belongs to the NDK family.</text>
</comment>
<name>A0AAW1L894_POPJA</name>
<evidence type="ECO:0000256" key="7">
    <source>
        <dbReference type="RuleBase" id="RU004011"/>
    </source>
</evidence>